<keyword evidence="3" id="KW-0808">Transferase</keyword>
<gene>
    <name evidence="3" type="ORF">Q2100_27625</name>
</gene>
<feature type="compositionally biased region" description="Low complexity" evidence="1">
    <location>
        <begin position="72"/>
        <end position="98"/>
    </location>
</feature>
<keyword evidence="3" id="KW-0723">Serine/threonine-protein kinase</keyword>
<keyword evidence="4" id="KW-1185">Reference proteome</keyword>
<name>A0ABT8UP25_9MYCO</name>
<feature type="region of interest" description="Disordered" evidence="1">
    <location>
        <begin position="64"/>
        <end position="107"/>
    </location>
</feature>
<organism evidence="3 4">
    <name type="scientific">Mycolicibacterium arseniciresistens</name>
    <dbReference type="NCBI Taxonomy" id="3062257"/>
    <lineage>
        <taxon>Bacteria</taxon>
        <taxon>Bacillati</taxon>
        <taxon>Actinomycetota</taxon>
        <taxon>Actinomycetes</taxon>
        <taxon>Mycobacteriales</taxon>
        <taxon>Mycobacteriaceae</taxon>
        <taxon>Mycolicibacterium</taxon>
    </lineage>
</organism>
<proteinExistence type="predicted"/>
<dbReference type="EMBL" id="JAUMSQ010000334">
    <property type="protein sequence ID" value="MDO3639541.1"/>
    <property type="molecule type" value="Genomic_DNA"/>
</dbReference>
<evidence type="ECO:0000256" key="1">
    <source>
        <dbReference type="SAM" id="MobiDB-lite"/>
    </source>
</evidence>
<feature type="non-terminal residue" evidence="3">
    <location>
        <position position="1"/>
    </location>
</feature>
<keyword evidence="2" id="KW-0472">Membrane</keyword>
<dbReference type="GO" id="GO:0004674">
    <property type="term" value="F:protein serine/threonine kinase activity"/>
    <property type="evidence" value="ECO:0007669"/>
    <property type="project" value="UniProtKB-KW"/>
</dbReference>
<reference evidence="3" key="1">
    <citation type="submission" date="2023-07" db="EMBL/GenBank/DDBJ databases">
        <title>Mycolicibacterium sp. nov., a novel bacterial species.</title>
        <authorList>
            <person name="Cao Y."/>
        </authorList>
    </citation>
    <scope>NUCLEOTIDE SEQUENCE</scope>
    <source>
        <strain evidence="3">KC 300</strain>
    </source>
</reference>
<keyword evidence="3" id="KW-0418">Kinase</keyword>
<sequence>AQNRAAMTGGAPVTAARSRPVTTGHRPPPPRRTFSSGQRALLWAAGVLGALAIVIAVLIVLNAQDRRDQQSPAPTITNTITETTPPGSAPASPTAMPGQGRFGTESHVDAGFGVSLLGATERPPVTPAVHQTRVSEHIWLPEQT</sequence>
<keyword evidence="2" id="KW-0812">Transmembrane</keyword>
<evidence type="ECO:0000256" key="2">
    <source>
        <dbReference type="SAM" id="Phobius"/>
    </source>
</evidence>
<protein>
    <submittedName>
        <fullName evidence="3">Serine/threonine protein kinase</fullName>
    </submittedName>
</protein>
<comment type="caution">
    <text evidence="3">The sequence shown here is derived from an EMBL/GenBank/DDBJ whole genome shotgun (WGS) entry which is preliminary data.</text>
</comment>
<dbReference type="Proteomes" id="UP001168823">
    <property type="component" value="Unassembled WGS sequence"/>
</dbReference>
<evidence type="ECO:0000313" key="4">
    <source>
        <dbReference type="Proteomes" id="UP001168823"/>
    </source>
</evidence>
<accession>A0ABT8UP25</accession>
<keyword evidence="2" id="KW-1133">Transmembrane helix</keyword>
<feature type="region of interest" description="Disordered" evidence="1">
    <location>
        <begin position="1"/>
        <end position="34"/>
    </location>
</feature>
<evidence type="ECO:0000313" key="3">
    <source>
        <dbReference type="EMBL" id="MDO3639541.1"/>
    </source>
</evidence>
<feature type="transmembrane region" description="Helical" evidence="2">
    <location>
        <begin position="40"/>
        <end position="61"/>
    </location>
</feature>